<evidence type="ECO:0000313" key="11">
    <source>
        <dbReference type="EMBL" id="MBE9119151.1"/>
    </source>
</evidence>
<dbReference type="CDD" id="cd00130">
    <property type="entry name" value="PAS"/>
    <property type="match status" value="3"/>
</dbReference>
<dbReference type="Pfam" id="PF08448">
    <property type="entry name" value="PAS_4"/>
    <property type="match status" value="1"/>
</dbReference>
<dbReference type="InterPro" id="IPR005467">
    <property type="entry name" value="His_kinase_dom"/>
</dbReference>
<dbReference type="Gene3D" id="3.30.565.10">
    <property type="entry name" value="Histidine kinase-like ATPase, C-terminal domain"/>
    <property type="match status" value="1"/>
</dbReference>
<evidence type="ECO:0000313" key="12">
    <source>
        <dbReference type="Proteomes" id="UP000654482"/>
    </source>
</evidence>
<dbReference type="InterPro" id="IPR052162">
    <property type="entry name" value="Sensor_kinase/Photoreceptor"/>
</dbReference>
<comment type="catalytic activity">
    <reaction evidence="1">
        <text>ATP + protein L-histidine = ADP + protein N-phospho-L-histidine.</text>
        <dbReference type="EC" id="2.7.13.3"/>
    </reaction>
</comment>
<feature type="domain" description="PAC" evidence="10">
    <location>
        <begin position="246"/>
        <end position="294"/>
    </location>
</feature>
<proteinExistence type="predicted"/>
<keyword evidence="7" id="KW-0175">Coiled coil</keyword>
<dbReference type="InterPro" id="IPR036890">
    <property type="entry name" value="HATPase_C_sf"/>
</dbReference>
<dbReference type="InterPro" id="IPR013655">
    <property type="entry name" value="PAS_fold_3"/>
</dbReference>
<dbReference type="Pfam" id="PF08447">
    <property type="entry name" value="PAS_3"/>
    <property type="match status" value="2"/>
</dbReference>
<dbReference type="SMART" id="SM00091">
    <property type="entry name" value="PAS"/>
    <property type="match status" value="3"/>
</dbReference>
<dbReference type="SMART" id="SM00086">
    <property type="entry name" value="PAC"/>
    <property type="match status" value="3"/>
</dbReference>
<dbReference type="AlphaFoldDB" id="A0A8J7E0E8"/>
<dbReference type="PRINTS" id="PR00344">
    <property type="entry name" value="BCTRLSENSOR"/>
</dbReference>
<feature type="domain" description="PAS" evidence="9">
    <location>
        <begin position="194"/>
        <end position="243"/>
    </location>
</feature>
<dbReference type="RefSeq" id="WP_194032244.1">
    <property type="nucleotide sequence ID" value="NZ_JADEWZ010000086.1"/>
</dbReference>
<dbReference type="InterPro" id="IPR001610">
    <property type="entry name" value="PAC"/>
</dbReference>
<dbReference type="SUPFAM" id="SSF55874">
    <property type="entry name" value="ATPase domain of HSP90 chaperone/DNA topoisomerase II/histidine kinase"/>
    <property type="match status" value="1"/>
</dbReference>
<dbReference type="CDD" id="cd00082">
    <property type="entry name" value="HisKA"/>
    <property type="match status" value="1"/>
</dbReference>
<keyword evidence="4" id="KW-0808">Transferase</keyword>
<keyword evidence="3" id="KW-0597">Phosphoprotein</keyword>
<dbReference type="EC" id="2.7.13.3" evidence="2"/>
<dbReference type="PANTHER" id="PTHR43304:SF1">
    <property type="entry name" value="PAC DOMAIN-CONTAINING PROTEIN"/>
    <property type="match status" value="1"/>
</dbReference>
<dbReference type="InterPro" id="IPR003661">
    <property type="entry name" value="HisK_dim/P_dom"/>
</dbReference>
<dbReference type="SUPFAM" id="SSF47384">
    <property type="entry name" value="Homodimeric domain of signal transducing histidine kinase"/>
    <property type="match status" value="1"/>
</dbReference>
<dbReference type="SMART" id="SM00388">
    <property type="entry name" value="HisKA"/>
    <property type="match status" value="1"/>
</dbReference>
<dbReference type="SUPFAM" id="SSF55785">
    <property type="entry name" value="PYP-like sensor domain (PAS domain)"/>
    <property type="match status" value="3"/>
</dbReference>
<keyword evidence="12" id="KW-1185">Reference proteome</keyword>
<feature type="domain" description="Histidine kinase" evidence="8">
    <location>
        <begin position="464"/>
        <end position="713"/>
    </location>
</feature>
<dbReference type="Gene3D" id="3.30.450.20">
    <property type="entry name" value="PAS domain"/>
    <property type="match status" value="3"/>
</dbReference>
<dbReference type="NCBIfam" id="TIGR00229">
    <property type="entry name" value="sensory_box"/>
    <property type="match status" value="3"/>
</dbReference>
<dbReference type="Pfam" id="PF02518">
    <property type="entry name" value="HATPase_c"/>
    <property type="match status" value="1"/>
</dbReference>
<dbReference type="GO" id="GO:0000155">
    <property type="term" value="F:phosphorelay sensor kinase activity"/>
    <property type="evidence" value="ECO:0007669"/>
    <property type="project" value="InterPro"/>
</dbReference>
<evidence type="ECO:0000259" key="9">
    <source>
        <dbReference type="PROSITE" id="PS50112"/>
    </source>
</evidence>
<dbReference type="PROSITE" id="PS50113">
    <property type="entry name" value="PAC"/>
    <property type="match status" value="3"/>
</dbReference>
<dbReference type="PANTHER" id="PTHR43304">
    <property type="entry name" value="PHYTOCHROME-LIKE PROTEIN CPH1"/>
    <property type="match status" value="1"/>
</dbReference>
<organism evidence="11 12">
    <name type="scientific">Lusitaniella coriacea LEGE 07157</name>
    <dbReference type="NCBI Taxonomy" id="945747"/>
    <lineage>
        <taxon>Bacteria</taxon>
        <taxon>Bacillati</taxon>
        <taxon>Cyanobacteriota</taxon>
        <taxon>Cyanophyceae</taxon>
        <taxon>Spirulinales</taxon>
        <taxon>Lusitaniellaceae</taxon>
        <taxon>Lusitaniella</taxon>
    </lineage>
</organism>
<evidence type="ECO:0000256" key="6">
    <source>
        <dbReference type="ARBA" id="ARBA00023012"/>
    </source>
</evidence>
<sequence length="717" mass="81077">MMSADRVILDAQTYQSLQQEIAELRQRLTQFEQNDRATDEFELPFTCSVREKQFQSLIANIPGAVYRCRGERWIVEFISDAIARISGYPATDFINNPQRTLIDLIHPEERDLIQQTFNQAIATKQPCTLEYRILHANGSTRWVSHKGQGFWSENGTLLGIDGILFDISDRKRTEEEREHFFNFSLDMACVAGFDGYFKRINPQWEKTLGYSREQLKTQPFLELVHPDDRESTIAATQGLATGSVIVSFENRYRTKDGSYRWLLWSATSSLEQQLVYATARDITERKLREKTLKETNQDLEISLKAIIEATSDAIFFKDCQGRYILVNSSCAEVLSKSIEEILGQDDTALFPPEIATRLQANDEEVLSTGKTLSIEDAILTPEGVRIYQTTKDICRNGRGEIIGLVGVARDITKRRKAEEALQRSEGQLREKARELEQTLLQLKKTQAQLIQSEKMSSLGQMVAGIAHEINNPVNFIYGNLNHIEGNSQDLFELIGLYQQQYPQANPIIEETIDEIDLDFILEDVPQVLASMKTGAERIRQIVLSLRNFARLDEVGLKIIDLHEGIESTLTVLKHRLKRNITTLKKYGTLPKVECYPAQINQVWLSLLTNAIDALEMGTGIDVVDSLVPTITIQTERVEEDLIQVCIRDNGIGLPSKVKDKIFDPFFTTKPIGKGTGLGLSVCYQIVQKHGGTIEVYSKPGRGSTFQIVLPVRNSSSS</sequence>
<dbReference type="InterPro" id="IPR000700">
    <property type="entry name" value="PAS-assoc_C"/>
</dbReference>
<dbReference type="PROSITE" id="PS50109">
    <property type="entry name" value="HIS_KIN"/>
    <property type="match status" value="1"/>
</dbReference>
<keyword evidence="5" id="KW-0418">Kinase</keyword>
<dbReference type="InterPro" id="IPR003594">
    <property type="entry name" value="HATPase_dom"/>
</dbReference>
<dbReference type="InterPro" id="IPR000014">
    <property type="entry name" value="PAS"/>
</dbReference>
<evidence type="ECO:0000256" key="1">
    <source>
        <dbReference type="ARBA" id="ARBA00000085"/>
    </source>
</evidence>
<dbReference type="InterPro" id="IPR004358">
    <property type="entry name" value="Sig_transdc_His_kin-like_C"/>
</dbReference>
<dbReference type="Proteomes" id="UP000654482">
    <property type="component" value="Unassembled WGS sequence"/>
</dbReference>
<accession>A0A8J7E0E8</accession>
<gene>
    <name evidence="11" type="ORF">IQ249_25180</name>
</gene>
<evidence type="ECO:0000259" key="10">
    <source>
        <dbReference type="PROSITE" id="PS50113"/>
    </source>
</evidence>
<feature type="domain" description="PAS" evidence="9">
    <location>
        <begin position="50"/>
        <end position="124"/>
    </location>
</feature>
<keyword evidence="6" id="KW-0902">Two-component regulatory system</keyword>
<evidence type="ECO:0000256" key="4">
    <source>
        <dbReference type="ARBA" id="ARBA00022679"/>
    </source>
</evidence>
<feature type="domain" description="PAC" evidence="10">
    <location>
        <begin position="372"/>
        <end position="423"/>
    </location>
</feature>
<evidence type="ECO:0000256" key="5">
    <source>
        <dbReference type="ARBA" id="ARBA00022777"/>
    </source>
</evidence>
<name>A0A8J7E0E8_9CYAN</name>
<dbReference type="SMART" id="SM00387">
    <property type="entry name" value="HATPase_c"/>
    <property type="match status" value="1"/>
</dbReference>
<comment type="caution">
    <text evidence="11">The sequence shown here is derived from an EMBL/GenBank/DDBJ whole genome shotgun (WGS) entry which is preliminary data.</text>
</comment>
<dbReference type="InterPro" id="IPR035965">
    <property type="entry name" value="PAS-like_dom_sf"/>
</dbReference>
<dbReference type="Gene3D" id="1.10.287.130">
    <property type="match status" value="1"/>
</dbReference>
<evidence type="ECO:0000256" key="2">
    <source>
        <dbReference type="ARBA" id="ARBA00012438"/>
    </source>
</evidence>
<evidence type="ECO:0000256" key="7">
    <source>
        <dbReference type="SAM" id="Coils"/>
    </source>
</evidence>
<evidence type="ECO:0000256" key="3">
    <source>
        <dbReference type="ARBA" id="ARBA00022553"/>
    </source>
</evidence>
<reference evidence="11" key="1">
    <citation type="submission" date="2020-10" db="EMBL/GenBank/DDBJ databases">
        <authorList>
            <person name="Castelo-Branco R."/>
            <person name="Eusebio N."/>
            <person name="Adriana R."/>
            <person name="Vieira A."/>
            <person name="Brugerolle De Fraissinette N."/>
            <person name="Rezende De Castro R."/>
            <person name="Schneider M.P."/>
            <person name="Vasconcelos V."/>
            <person name="Leao P.N."/>
        </authorList>
    </citation>
    <scope>NUCLEOTIDE SEQUENCE</scope>
    <source>
        <strain evidence="11">LEGE 07157</strain>
    </source>
</reference>
<protein>
    <recommendedName>
        <fullName evidence="2">histidine kinase</fullName>
        <ecNumber evidence="2">2.7.13.3</ecNumber>
    </recommendedName>
</protein>
<dbReference type="PROSITE" id="PS50112">
    <property type="entry name" value="PAS"/>
    <property type="match status" value="3"/>
</dbReference>
<dbReference type="InterPro" id="IPR036097">
    <property type="entry name" value="HisK_dim/P_sf"/>
</dbReference>
<feature type="coiled-coil region" evidence="7">
    <location>
        <begin position="414"/>
        <end position="452"/>
    </location>
</feature>
<feature type="domain" description="PAS" evidence="9">
    <location>
        <begin position="299"/>
        <end position="369"/>
    </location>
</feature>
<feature type="domain" description="PAC" evidence="10">
    <location>
        <begin position="127"/>
        <end position="179"/>
    </location>
</feature>
<evidence type="ECO:0000259" key="8">
    <source>
        <dbReference type="PROSITE" id="PS50109"/>
    </source>
</evidence>
<dbReference type="InterPro" id="IPR013656">
    <property type="entry name" value="PAS_4"/>
</dbReference>
<dbReference type="EMBL" id="JADEWZ010000086">
    <property type="protein sequence ID" value="MBE9119151.1"/>
    <property type="molecule type" value="Genomic_DNA"/>
</dbReference>